<gene>
    <name evidence="2" type="ordered locus">Rfer_1693</name>
</gene>
<evidence type="ECO:0000256" key="1">
    <source>
        <dbReference type="SAM" id="SignalP"/>
    </source>
</evidence>
<evidence type="ECO:0008006" key="4">
    <source>
        <dbReference type="Google" id="ProtNLM"/>
    </source>
</evidence>
<feature type="signal peptide" evidence="1">
    <location>
        <begin position="1"/>
        <end position="21"/>
    </location>
</feature>
<dbReference type="EMBL" id="CP000267">
    <property type="protein sequence ID" value="ABD69423.1"/>
    <property type="molecule type" value="Genomic_DNA"/>
</dbReference>
<feature type="chain" id="PRO_5004200753" description="Lipoprotein" evidence="1">
    <location>
        <begin position="22"/>
        <end position="252"/>
    </location>
</feature>
<evidence type="ECO:0000313" key="3">
    <source>
        <dbReference type="Proteomes" id="UP000008332"/>
    </source>
</evidence>
<name>Q21XT0_ALBFT</name>
<dbReference type="KEGG" id="rfr:Rfer_1693"/>
<dbReference type="AlphaFoldDB" id="Q21XT0"/>
<keyword evidence="1" id="KW-0732">Signal</keyword>
<dbReference type="OrthoDB" id="9791183at2"/>
<dbReference type="Proteomes" id="UP000008332">
    <property type="component" value="Chromosome"/>
</dbReference>
<reference evidence="3" key="1">
    <citation type="submission" date="2006-02" db="EMBL/GenBank/DDBJ databases">
        <title>Complete sequence of chromosome of Rhodoferax ferrireducens DSM 15236.</title>
        <authorList>
            <person name="Copeland A."/>
            <person name="Lucas S."/>
            <person name="Lapidus A."/>
            <person name="Barry K."/>
            <person name="Detter J.C."/>
            <person name="Glavina del Rio T."/>
            <person name="Hammon N."/>
            <person name="Israni S."/>
            <person name="Pitluck S."/>
            <person name="Brettin T."/>
            <person name="Bruce D."/>
            <person name="Han C."/>
            <person name="Tapia R."/>
            <person name="Gilna P."/>
            <person name="Kiss H."/>
            <person name="Schmutz J."/>
            <person name="Larimer F."/>
            <person name="Land M."/>
            <person name="Kyrpides N."/>
            <person name="Ivanova N."/>
            <person name="Richardson P."/>
        </authorList>
    </citation>
    <scope>NUCLEOTIDE SEQUENCE [LARGE SCALE GENOMIC DNA]</scope>
    <source>
        <strain evidence="3">ATCC BAA-621 / DSM 15236 / T118</strain>
    </source>
</reference>
<proteinExistence type="predicted"/>
<organism evidence="2 3">
    <name type="scientific">Albidiferax ferrireducens (strain ATCC BAA-621 / DSM 15236 / T118)</name>
    <name type="common">Rhodoferax ferrireducens</name>
    <dbReference type="NCBI Taxonomy" id="338969"/>
    <lineage>
        <taxon>Bacteria</taxon>
        <taxon>Pseudomonadati</taxon>
        <taxon>Pseudomonadota</taxon>
        <taxon>Betaproteobacteria</taxon>
        <taxon>Burkholderiales</taxon>
        <taxon>Comamonadaceae</taxon>
        <taxon>Rhodoferax</taxon>
    </lineage>
</organism>
<protein>
    <recommendedName>
        <fullName evidence="4">Lipoprotein</fullName>
    </recommendedName>
</protein>
<evidence type="ECO:0000313" key="2">
    <source>
        <dbReference type="EMBL" id="ABD69423.1"/>
    </source>
</evidence>
<dbReference type="HOGENOM" id="CLU_094097_0_0_4"/>
<dbReference type="PROSITE" id="PS51257">
    <property type="entry name" value="PROKAR_LIPOPROTEIN"/>
    <property type="match status" value="1"/>
</dbReference>
<keyword evidence="3" id="KW-1185">Reference proteome</keyword>
<dbReference type="eggNOG" id="ENOG5032WUU">
    <property type="taxonomic scope" value="Bacteria"/>
</dbReference>
<sequence>MTTPMIKVLAVSWLLALSACGGGGGNGGSPSAPVISAEGLWTGSTSTARTVTGVVLDNGTYWLLYSVPNVSVLTAGFVQGTGTSLNGSFSSSDGLDFNISGQGINKATLSASYATKQSFNGSVTSPNLNSTYTFTSAYNPDYDKTPSLSVIAGNYVGIASVAGRNEAMTMVINSQGLVAGTGTSSCQYAGLAVPRAKGNLYDLSLVISGSNCATGTSSVTGIGYFDSGAKRLYLAALNSDRSNGLVFDGVKP</sequence>
<accession>Q21XT0</accession>